<dbReference type="EMBL" id="JAPUUL010002363">
    <property type="protein sequence ID" value="KAJ8125438.1"/>
    <property type="molecule type" value="Genomic_DNA"/>
</dbReference>
<accession>A0ACC2JDZ8</accession>
<keyword evidence="2" id="KW-1185">Reference proteome</keyword>
<evidence type="ECO:0000313" key="2">
    <source>
        <dbReference type="Proteomes" id="UP001153332"/>
    </source>
</evidence>
<evidence type="ECO:0000313" key="1">
    <source>
        <dbReference type="EMBL" id="KAJ8125438.1"/>
    </source>
</evidence>
<organism evidence="1 2">
    <name type="scientific">Lasiodiplodia mahajangana</name>
    <dbReference type="NCBI Taxonomy" id="1108764"/>
    <lineage>
        <taxon>Eukaryota</taxon>
        <taxon>Fungi</taxon>
        <taxon>Dikarya</taxon>
        <taxon>Ascomycota</taxon>
        <taxon>Pezizomycotina</taxon>
        <taxon>Dothideomycetes</taxon>
        <taxon>Dothideomycetes incertae sedis</taxon>
        <taxon>Botryosphaeriales</taxon>
        <taxon>Botryosphaeriaceae</taxon>
        <taxon>Lasiodiplodia</taxon>
    </lineage>
</organism>
<protein>
    <submittedName>
        <fullName evidence="1">Uncharacterized protein</fullName>
    </submittedName>
</protein>
<sequence>MADSCSILADQTDPAIPPQTDETPRTPLTTRLPTAAHPIAPNSLKMEKSDLRLPLTQTCVRLDGLQAKYQELQGEYRNAKRKLSEVFEASGNEISKLNHTKKLGNKGAREHKRLVYKALRAKYNAYVKGLQKVRDLLSRCLKELVRNHVLGNLSLIRKEFKVHINTLERQITIAIKRGVIAQASIHAVRRAMVDDAINGTVPKKLLLGNEIVAEENIKWAYVDQLIRFRNPKATIHSLSNYVRDKHSQQRFRAQVMKEYGAIRNQSVEMDCKELAWCVVSGAFHPKHLVIAAHIVGYNLGAASANYIFGQAGKTLRNGHLMSPQNGLPMLQAYEELLDNGTIIFEPVDEDAITWKVIVLDQCLRDTPVTQSALPGAPGPIPWGRGLHKRELSFANSFRPSKQYMYFAYCINIFRRQRLEVPCYVIGVSGHGRSGHRRSPTPTVATTTHHDPFFLALQSHSRSYSDPLFCTLAYMCDPFTPLRTAQ</sequence>
<proteinExistence type="predicted"/>
<comment type="caution">
    <text evidence="1">The sequence shown here is derived from an EMBL/GenBank/DDBJ whole genome shotgun (WGS) entry which is preliminary data.</text>
</comment>
<dbReference type="Proteomes" id="UP001153332">
    <property type="component" value="Unassembled WGS sequence"/>
</dbReference>
<gene>
    <name evidence="1" type="ORF">O1611_g8199</name>
</gene>
<reference evidence="1" key="1">
    <citation type="submission" date="2022-12" db="EMBL/GenBank/DDBJ databases">
        <title>Genome Sequence of Lasiodiplodia mahajangana.</title>
        <authorList>
            <person name="Buettner E."/>
        </authorList>
    </citation>
    <scope>NUCLEOTIDE SEQUENCE</scope>
    <source>
        <strain evidence="1">VT137</strain>
    </source>
</reference>
<name>A0ACC2JDZ8_9PEZI</name>